<feature type="transmembrane region" description="Helical" evidence="8">
    <location>
        <begin position="234"/>
        <end position="253"/>
    </location>
</feature>
<keyword evidence="11" id="KW-1185">Reference proteome</keyword>
<proteinExistence type="inferred from homology"/>
<evidence type="ECO:0000256" key="8">
    <source>
        <dbReference type="SAM" id="Phobius"/>
    </source>
</evidence>
<dbReference type="Pfam" id="PF07690">
    <property type="entry name" value="MFS_1"/>
    <property type="match status" value="1"/>
</dbReference>
<accession>A0ABS4I414</accession>
<feature type="transmembrane region" description="Helical" evidence="8">
    <location>
        <begin position="171"/>
        <end position="191"/>
    </location>
</feature>
<gene>
    <name evidence="10" type="ORF">J2Z65_004898</name>
</gene>
<dbReference type="CDD" id="cd17503">
    <property type="entry name" value="MFS_LmrB_MDR_like"/>
    <property type="match status" value="1"/>
</dbReference>
<dbReference type="PROSITE" id="PS50850">
    <property type="entry name" value="MFS"/>
    <property type="match status" value="1"/>
</dbReference>
<keyword evidence="5 8" id="KW-0812">Transmembrane</keyword>
<dbReference type="Proteomes" id="UP001519344">
    <property type="component" value="Unassembled WGS sequence"/>
</dbReference>
<reference evidence="10 11" key="1">
    <citation type="submission" date="2021-03" db="EMBL/GenBank/DDBJ databases">
        <title>Genomic Encyclopedia of Type Strains, Phase IV (KMG-IV): sequencing the most valuable type-strain genomes for metagenomic binning, comparative biology and taxonomic classification.</title>
        <authorList>
            <person name="Goeker M."/>
        </authorList>
    </citation>
    <scope>NUCLEOTIDE SEQUENCE [LARGE SCALE GENOMIC DNA]</scope>
    <source>
        <strain evidence="10 11">DSM 24950</strain>
    </source>
</reference>
<feature type="transmembrane region" description="Helical" evidence="8">
    <location>
        <begin position="265"/>
        <end position="286"/>
    </location>
</feature>
<feature type="transmembrane region" description="Helical" evidence="8">
    <location>
        <begin position="113"/>
        <end position="133"/>
    </location>
</feature>
<feature type="transmembrane region" description="Helical" evidence="8">
    <location>
        <begin position="335"/>
        <end position="354"/>
    </location>
</feature>
<feature type="transmembrane region" description="Helical" evidence="8">
    <location>
        <begin position="458"/>
        <end position="476"/>
    </location>
</feature>
<dbReference type="InterPro" id="IPR036259">
    <property type="entry name" value="MFS_trans_sf"/>
</dbReference>
<feature type="transmembrane region" description="Helical" evidence="8">
    <location>
        <begin position="145"/>
        <end position="165"/>
    </location>
</feature>
<dbReference type="PANTHER" id="PTHR42718">
    <property type="entry name" value="MAJOR FACILITATOR SUPERFAMILY MULTIDRUG TRANSPORTER MFSC"/>
    <property type="match status" value="1"/>
</dbReference>
<evidence type="ECO:0000313" key="10">
    <source>
        <dbReference type="EMBL" id="MBP1965653.1"/>
    </source>
</evidence>
<evidence type="ECO:0000259" key="9">
    <source>
        <dbReference type="PROSITE" id="PS50850"/>
    </source>
</evidence>
<keyword evidence="6 8" id="KW-1133">Transmembrane helix</keyword>
<evidence type="ECO:0000256" key="6">
    <source>
        <dbReference type="ARBA" id="ARBA00022989"/>
    </source>
</evidence>
<dbReference type="PANTHER" id="PTHR42718:SF9">
    <property type="entry name" value="MAJOR FACILITATOR SUPERFAMILY MULTIDRUG TRANSPORTER MFSC"/>
    <property type="match status" value="1"/>
</dbReference>
<keyword evidence="3" id="KW-0813">Transport</keyword>
<dbReference type="InterPro" id="IPR011701">
    <property type="entry name" value="MFS"/>
</dbReference>
<dbReference type="InterPro" id="IPR020846">
    <property type="entry name" value="MFS_dom"/>
</dbReference>
<protein>
    <submittedName>
        <fullName evidence="10">EmrB/QacA subfamily drug resistance transporter</fullName>
    </submittedName>
</protein>
<evidence type="ECO:0000256" key="4">
    <source>
        <dbReference type="ARBA" id="ARBA00022475"/>
    </source>
</evidence>
<evidence type="ECO:0000256" key="3">
    <source>
        <dbReference type="ARBA" id="ARBA00022448"/>
    </source>
</evidence>
<feature type="transmembrane region" description="Helical" evidence="8">
    <location>
        <begin position="306"/>
        <end position="323"/>
    </location>
</feature>
<dbReference type="InterPro" id="IPR004638">
    <property type="entry name" value="EmrB-like"/>
</dbReference>
<evidence type="ECO:0000256" key="2">
    <source>
        <dbReference type="ARBA" id="ARBA00008537"/>
    </source>
</evidence>
<dbReference type="Gene3D" id="1.20.1250.20">
    <property type="entry name" value="MFS general substrate transporter like domains"/>
    <property type="match status" value="1"/>
</dbReference>
<feature type="domain" description="Major facilitator superfamily (MFS) profile" evidence="9">
    <location>
        <begin position="17"/>
        <end position="481"/>
    </location>
</feature>
<sequence length="586" mass="64150">MNAKMETISSSIKKGPILFVMILGAFLATLNQTIMSVATPELMKDFDITAATAQWLTTGYMLVNGVLIPVTAYFMQRFSTRQLFQASMIIFLLGTIVAAIATTFPILLTGRMIQAAGAGIIMPLLSMVILTLFPPDKRGAAMGMMGLAIIFAPAIGPTLAGYILENYRWEAMFYGMIPLAVIVIACGFIFLKNVSERINTQFDILSVIFSTIGFGSLLYGFSRAGSLGWSSTEVILTIAIGIVSLALFSWRQLISNSPLLDLRAFKYSMFSLTTFISIAVTMIMYADMMLLPLYLQNARGYTALESGFLLLPGALVMGFLMPVTGKLFDRFGAKWLSIIGLVITIVTTLGFINLTDSTSYTYLLLMSTARRIGMALLLMPIQTAGLNQLPTRLNPHGTAISNTIRQVAGAVGTSLLVTVMSDRTKTHIQDMMANSGATKGATQAQIITKATIEGINDAYLVIVAIGVVGLVLSFFIKRVEQGVEQGSEVVQSQQEKNFAPKYRQTERVGEIELAGQQSADYEFRNALKGFSSKSQSAKDDMLFNDKEYRKALQRLNGNDKDLNDVVVIDDKGYRETLKKLHKESDL</sequence>
<comment type="caution">
    <text evidence="10">The sequence shown here is derived from an EMBL/GenBank/DDBJ whole genome shotgun (WGS) entry which is preliminary data.</text>
</comment>
<dbReference type="PRINTS" id="PR01036">
    <property type="entry name" value="TCRTETB"/>
</dbReference>
<evidence type="ECO:0000256" key="7">
    <source>
        <dbReference type="ARBA" id="ARBA00023136"/>
    </source>
</evidence>
<dbReference type="EMBL" id="JAGGKV010000015">
    <property type="protein sequence ID" value="MBP1965653.1"/>
    <property type="molecule type" value="Genomic_DNA"/>
</dbReference>
<comment type="subcellular location">
    <subcellularLocation>
        <location evidence="1">Cell membrane</location>
        <topology evidence="1">Multi-pass membrane protein</topology>
    </subcellularLocation>
</comment>
<feature type="transmembrane region" description="Helical" evidence="8">
    <location>
        <begin position="86"/>
        <end position="107"/>
    </location>
</feature>
<evidence type="ECO:0000256" key="5">
    <source>
        <dbReference type="ARBA" id="ARBA00022692"/>
    </source>
</evidence>
<evidence type="ECO:0000313" key="11">
    <source>
        <dbReference type="Proteomes" id="UP001519344"/>
    </source>
</evidence>
<evidence type="ECO:0000256" key="1">
    <source>
        <dbReference type="ARBA" id="ARBA00004651"/>
    </source>
</evidence>
<feature type="transmembrane region" description="Helical" evidence="8">
    <location>
        <begin position="203"/>
        <end position="222"/>
    </location>
</feature>
<comment type="similarity">
    <text evidence="2">Belongs to the major facilitator superfamily. EmrB family.</text>
</comment>
<dbReference type="SUPFAM" id="SSF103473">
    <property type="entry name" value="MFS general substrate transporter"/>
    <property type="match status" value="1"/>
</dbReference>
<feature type="transmembrane region" description="Helical" evidence="8">
    <location>
        <begin position="52"/>
        <end position="74"/>
    </location>
</feature>
<name>A0ABS4I414_9BACL</name>
<keyword evidence="7 8" id="KW-0472">Membrane</keyword>
<organism evidence="10 11">
    <name type="scientific">Paenibacillus aceris</name>
    <dbReference type="NCBI Taxonomy" id="869555"/>
    <lineage>
        <taxon>Bacteria</taxon>
        <taxon>Bacillati</taxon>
        <taxon>Bacillota</taxon>
        <taxon>Bacilli</taxon>
        <taxon>Bacillales</taxon>
        <taxon>Paenibacillaceae</taxon>
        <taxon>Paenibacillus</taxon>
    </lineage>
</organism>
<dbReference type="NCBIfam" id="TIGR00711">
    <property type="entry name" value="efflux_EmrB"/>
    <property type="match status" value="1"/>
</dbReference>
<dbReference type="Gene3D" id="1.20.1720.10">
    <property type="entry name" value="Multidrug resistance protein D"/>
    <property type="match status" value="1"/>
</dbReference>
<keyword evidence="4" id="KW-1003">Cell membrane</keyword>